<gene>
    <name evidence="3" type="ORF">KI387_010787</name>
</gene>
<feature type="region of interest" description="Disordered" evidence="1">
    <location>
        <begin position="118"/>
        <end position="146"/>
    </location>
</feature>
<dbReference type="SUPFAM" id="SSF54236">
    <property type="entry name" value="Ubiquitin-like"/>
    <property type="match status" value="1"/>
</dbReference>
<comment type="caution">
    <text evidence="3">The sequence shown here is derived from an EMBL/GenBank/DDBJ whole genome shotgun (WGS) entry which is preliminary data.</text>
</comment>
<accession>A0AA38FN64</accession>
<dbReference type="InterPro" id="IPR022617">
    <property type="entry name" value="Rad60/SUMO-like_dom"/>
</dbReference>
<dbReference type="CDD" id="cd01763">
    <property type="entry name" value="Ubl_SUMO_like"/>
    <property type="match status" value="1"/>
</dbReference>
<dbReference type="Pfam" id="PF11976">
    <property type="entry name" value="Rad60-SLD"/>
    <property type="match status" value="1"/>
</dbReference>
<name>A0AA38FN64_TAXCH</name>
<sequence>MSQDDDDDGYEPLFDYSNSQAHILVDDDDSDGEDVQIVEKHPCFRPHVTKRGRDEIVKESKLNVDAKEAEEEDWLPPPPKSIKVVRISADGNSMLSELRLRREELVSLTTESTEDMLRKMEESSKKELQKAANSDLNTAGSEALKSSATRKKIVVSVQDDKGSKQFRICVDDKLEKLFKTYAEHIKGQHENLVFCFDGEKLSPSQTAQGLDMEDEDIIEVYPKVG</sequence>
<evidence type="ECO:0000256" key="1">
    <source>
        <dbReference type="SAM" id="MobiDB-lite"/>
    </source>
</evidence>
<dbReference type="Proteomes" id="UP000824469">
    <property type="component" value="Unassembled WGS sequence"/>
</dbReference>
<dbReference type="PANTHER" id="PTHR47813:SF2">
    <property type="entry name" value="UBIQUITIN-LIKE SUPERFAMILY PROTEIN"/>
    <property type="match status" value="1"/>
</dbReference>
<dbReference type="AlphaFoldDB" id="A0AA38FN64"/>
<dbReference type="InterPro" id="IPR029071">
    <property type="entry name" value="Ubiquitin-like_domsf"/>
</dbReference>
<organism evidence="3 4">
    <name type="scientific">Taxus chinensis</name>
    <name type="common">Chinese yew</name>
    <name type="synonym">Taxus wallichiana var. chinensis</name>
    <dbReference type="NCBI Taxonomy" id="29808"/>
    <lineage>
        <taxon>Eukaryota</taxon>
        <taxon>Viridiplantae</taxon>
        <taxon>Streptophyta</taxon>
        <taxon>Embryophyta</taxon>
        <taxon>Tracheophyta</taxon>
        <taxon>Spermatophyta</taxon>
        <taxon>Pinopsida</taxon>
        <taxon>Pinidae</taxon>
        <taxon>Conifers II</taxon>
        <taxon>Cupressales</taxon>
        <taxon>Taxaceae</taxon>
        <taxon>Taxus</taxon>
    </lineage>
</organism>
<evidence type="ECO:0000313" key="4">
    <source>
        <dbReference type="Proteomes" id="UP000824469"/>
    </source>
</evidence>
<dbReference type="EMBL" id="JAHRHJ020000008">
    <property type="protein sequence ID" value="KAH9306383.1"/>
    <property type="molecule type" value="Genomic_DNA"/>
</dbReference>
<protein>
    <recommendedName>
        <fullName evidence="2">Rad60/SUMO-like domain-containing protein</fullName>
    </recommendedName>
</protein>
<feature type="domain" description="Rad60/SUMO-like" evidence="2">
    <location>
        <begin position="152"/>
        <end position="221"/>
    </location>
</feature>
<dbReference type="OMA" id="CNKRPRV"/>
<feature type="region of interest" description="Disordered" evidence="1">
    <location>
        <begin position="62"/>
        <end position="81"/>
    </location>
</feature>
<proteinExistence type="predicted"/>
<feature type="compositionally biased region" description="Basic and acidic residues" evidence="1">
    <location>
        <begin position="118"/>
        <end position="129"/>
    </location>
</feature>
<dbReference type="PANTHER" id="PTHR47813">
    <property type="entry name" value="UBIQUITIN-LIKE SUPERFAMILY PROTEIN"/>
    <property type="match status" value="1"/>
</dbReference>
<evidence type="ECO:0000313" key="3">
    <source>
        <dbReference type="EMBL" id="KAH9306383.1"/>
    </source>
</evidence>
<reference evidence="3 4" key="1">
    <citation type="journal article" date="2021" name="Nat. Plants">
        <title>The Taxus genome provides insights into paclitaxel biosynthesis.</title>
        <authorList>
            <person name="Xiong X."/>
            <person name="Gou J."/>
            <person name="Liao Q."/>
            <person name="Li Y."/>
            <person name="Zhou Q."/>
            <person name="Bi G."/>
            <person name="Li C."/>
            <person name="Du R."/>
            <person name="Wang X."/>
            <person name="Sun T."/>
            <person name="Guo L."/>
            <person name="Liang H."/>
            <person name="Lu P."/>
            <person name="Wu Y."/>
            <person name="Zhang Z."/>
            <person name="Ro D.K."/>
            <person name="Shang Y."/>
            <person name="Huang S."/>
            <person name="Yan J."/>
        </authorList>
    </citation>
    <scope>NUCLEOTIDE SEQUENCE [LARGE SCALE GENOMIC DNA]</scope>
    <source>
        <strain evidence="3">Ta-2019</strain>
    </source>
</reference>
<dbReference type="Gene3D" id="3.10.20.90">
    <property type="entry name" value="Phosphatidylinositol 3-kinase Catalytic Subunit, Chain A, domain 1"/>
    <property type="match status" value="1"/>
</dbReference>
<evidence type="ECO:0000259" key="2">
    <source>
        <dbReference type="Pfam" id="PF11976"/>
    </source>
</evidence>
<feature type="compositionally biased region" description="Polar residues" evidence="1">
    <location>
        <begin position="131"/>
        <end position="146"/>
    </location>
</feature>
<keyword evidence="4" id="KW-1185">Reference proteome</keyword>